<gene>
    <name evidence="2" type="ORF">AAFF_G00022870</name>
</gene>
<organism evidence="2 3">
    <name type="scientific">Aldrovandia affinis</name>
    <dbReference type="NCBI Taxonomy" id="143900"/>
    <lineage>
        <taxon>Eukaryota</taxon>
        <taxon>Metazoa</taxon>
        <taxon>Chordata</taxon>
        <taxon>Craniata</taxon>
        <taxon>Vertebrata</taxon>
        <taxon>Euteleostomi</taxon>
        <taxon>Actinopterygii</taxon>
        <taxon>Neopterygii</taxon>
        <taxon>Teleostei</taxon>
        <taxon>Notacanthiformes</taxon>
        <taxon>Halosauridae</taxon>
        <taxon>Aldrovandia</taxon>
    </lineage>
</organism>
<sequence>MARPKYTRIALLFLIMLVGPDGGQCRTLQRGLSKSSFFGEGHETLATYVQPRRRRRDSAETQREHCALLAAPWMEATGHFEDNGQLYRLRVLSLPEGGPRRGVFPELPLFRFVRRVYRCCQMGFHCRGVKGIQGRLNGGSEVEFLLSEDVLSVPVVRAEVHLHLQNPNHLRVEPWLPSVAKRDKKSHTRYSVWSKDDVMEMRVDMLFLFQGLQEVAGGARRGPSLVDLRRVGGLARLRGEGLRGSQDPRSLQDTDGDIWGEGESFLRSALELGLVLHCSRGGAVAPCKENGVRLLHAPFIALSYR</sequence>
<accession>A0AAD7X0C5</accession>
<evidence type="ECO:0000313" key="3">
    <source>
        <dbReference type="Proteomes" id="UP001221898"/>
    </source>
</evidence>
<reference evidence="2" key="1">
    <citation type="journal article" date="2023" name="Science">
        <title>Genome structures resolve the early diversification of teleost fishes.</title>
        <authorList>
            <person name="Parey E."/>
            <person name="Louis A."/>
            <person name="Montfort J."/>
            <person name="Bouchez O."/>
            <person name="Roques C."/>
            <person name="Iampietro C."/>
            <person name="Lluch J."/>
            <person name="Castinel A."/>
            <person name="Donnadieu C."/>
            <person name="Desvignes T."/>
            <person name="Floi Bucao C."/>
            <person name="Jouanno E."/>
            <person name="Wen M."/>
            <person name="Mejri S."/>
            <person name="Dirks R."/>
            <person name="Jansen H."/>
            <person name="Henkel C."/>
            <person name="Chen W.J."/>
            <person name="Zahm M."/>
            <person name="Cabau C."/>
            <person name="Klopp C."/>
            <person name="Thompson A.W."/>
            <person name="Robinson-Rechavi M."/>
            <person name="Braasch I."/>
            <person name="Lecointre G."/>
            <person name="Bobe J."/>
            <person name="Postlethwait J.H."/>
            <person name="Berthelot C."/>
            <person name="Roest Crollius H."/>
            <person name="Guiguen Y."/>
        </authorList>
    </citation>
    <scope>NUCLEOTIDE SEQUENCE</scope>
    <source>
        <strain evidence="2">NC1722</strain>
    </source>
</reference>
<feature type="chain" id="PRO_5042026082" evidence="1">
    <location>
        <begin position="26"/>
        <end position="305"/>
    </location>
</feature>
<evidence type="ECO:0000313" key="2">
    <source>
        <dbReference type="EMBL" id="KAJ8414764.1"/>
    </source>
</evidence>
<name>A0AAD7X0C5_9TELE</name>
<comment type="caution">
    <text evidence="2">The sequence shown here is derived from an EMBL/GenBank/DDBJ whole genome shotgun (WGS) entry which is preliminary data.</text>
</comment>
<keyword evidence="1" id="KW-0732">Signal</keyword>
<dbReference type="AlphaFoldDB" id="A0AAD7X0C5"/>
<dbReference type="Proteomes" id="UP001221898">
    <property type="component" value="Unassembled WGS sequence"/>
</dbReference>
<dbReference type="EMBL" id="JAINUG010000011">
    <property type="protein sequence ID" value="KAJ8414764.1"/>
    <property type="molecule type" value="Genomic_DNA"/>
</dbReference>
<feature type="signal peptide" evidence="1">
    <location>
        <begin position="1"/>
        <end position="25"/>
    </location>
</feature>
<evidence type="ECO:0000256" key="1">
    <source>
        <dbReference type="SAM" id="SignalP"/>
    </source>
</evidence>
<protein>
    <submittedName>
        <fullName evidence="2">Uncharacterized protein</fullName>
    </submittedName>
</protein>
<proteinExistence type="predicted"/>
<keyword evidence="3" id="KW-1185">Reference proteome</keyword>